<sequence>MSTTVTINRAGVGLDEIAEAVRTELGPEYSIEQSGKPDSFVVKGGFLTTASVEVRQAGARTTVVIKGGGGILIAQRLRNERGIAQEVADAIERRC</sequence>
<dbReference type="RefSeq" id="WP_030663582.1">
    <property type="nucleotide sequence ID" value="NZ_JBITDC010000013.1"/>
</dbReference>
<proteinExistence type="predicted"/>
<protein>
    <submittedName>
        <fullName evidence="1">Uncharacterized protein</fullName>
    </submittedName>
</protein>
<dbReference type="EMBL" id="JBITDC010000013">
    <property type="protein sequence ID" value="MFI5678960.1"/>
    <property type="molecule type" value="Genomic_DNA"/>
</dbReference>
<dbReference type="Proteomes" id="UP001612415">
    <property type="component" value="Unassembled WGS sequence"/>
</dbReference>
<name>A0ABW7Y9A1_STRCE</name>
<organism evidence="1 2">
    <name type="scientific">Streptomyces cellulosae</name>
    <dbReference type="NCBI Taxonomy" id="1968"/>
    <lineage>
        <taxon>Bacteria</taxon>
        <taxon>Bacillati</taxon>
        <taxon>Actinomycetota</taxon>
        <taxon>Actinomycetes</taxon>
        <taxon>Kitasatosporales</taxon>
        <taxon>Streptomycetaceae</taxon>
        <taxon>Streptomyces</taxon>
    </lineage>
</organism>
<gene>
    <name evidence="1" type="ORF">ACIA8P_30600</name>
</gene>
<keyword evidence="2" id="KW-1185">Reference proteome</keyword>
<comment type="caution">
    <text evidence="1">The sequence shown here is derived from an EMBL/GenBank/DDBJ whole genome shotgun (WGS) entry which is preliminary data.</text>
</comment>
<reference evidence="1 2" key="1">
    <citation type="submission" date="2024-10" db="EMBL/GenBank/DDBJ databases">
        <title>The Natural Products Discovery Center: Release of the First 8490 Sequenced Strains for Exploring Actinobacteria Biosynthetic Diversity.</title>
        <authorList>
            <person name="Kalkreuter E."/>
            <person name="Kautsar S.A."/>
            <person name="Yang D."/>
            <person name="Bader C.D."/>
            <person name="Teijaro C.N."/>
            <person name="Fluegel L."/>
            <person name="Davis C.M."/>
            <person name="Simpson J.R."/>
            <person name="Lauterbach L."/>
            <person name="Steele A.D."/>
            <person name="Gui C."/>
            <person name="Meng S."/>
            <person name="Li G."/>
            <person name="Viehrig K."/>
            <person name="Ye F."/>
            <person name="Su P."/>
            <person name="Kiefer A.F."/>
            <person name="Nichols A."/>
            <person name="Cepeda A.J."/>
            <person name="Yan W."/>
            <person name="Fan B."/>
            <person name="Jiang Y."/>
            <person name="Adhikari A."/>
            <person name="Zheng C.-J."/>
            <person name="Schuster L."/>
            <person name="Cowan T.M."/>
            <person name="Smanski M.J."/>
            <person name="Chevrette M.G."/>
            <person name="De Carvalho L.P.S."/>
            <person name="Shen B."/>
        </authorList>
    </citation>
    <scope>NUCLEOTIDE SEQUENCE [LARGE SCALE GENOMIC DNA]</scope>
    <source>
        <strain evidence="1 2">NPDC051599</strain>
    </source>
</reference>
<evidence type="ECO:0000313" key="2">
    <source>
        <dbReference type="Proteomes" id="UP001612415"/>
    </source>
</evidence>
<evidence type="ECO:0000313" key="1">
    <source>
        <dbReference type="EMBL" id="MFI5678960.1"/>
    </source>
</evidence>
<accession>A0ABW7Y9A1</accession>